<dbReference type="AlphaFoldDB" id="A0A6C0DXB7"/>
<reference evidence="1" key="1">
    <citation type="journal article" date="2020" name="Nature">
        <title>Giant virus diversity and host interactions through global metagenomics.</title>
        <authorList>
            <person name="Schulz F."/>
            <person name="Roux S."/>
            <person name="Paez-Espino D."/>
            <person name="Jungbluth S."/>
            <person name="Walsh D.A."/>
            <person name="Denef V.J."/>
            <person name="McMahon K.D."/>
            <person name="Konstantinidis K.T."/>
            <person name="Eloe-Fadrosh E.A."/>
            <person name="Kyrpides N.C."/>
            <person name="Woyke T."/>
        </authorList>
    </citation>
    <scope>NUCLEOTIDE SEQUENCE</scope>
    <source>
        <strain evidence="1">GVMAG-M-3300023179-103</strain>
    </source>
</reference>
<name>A0A6C0DXB7_9ZZZZ</name>
<protein>
    <submittedName>
        <fullName evidence="1">Uncharacterized protein</fullName>
    </submittedName>
</protein>
<evidence type="ECO:0000313" key="1">
    <source>
        <dbReference type="EMBL" id="QHT21606.1"/>
    </source>
</evidence>
<organism evidence="1">
    <name type="scientific">viral metagenome</name>
    <dbReference type="NCBI Taxonomy" id="1070528"/>
    <lineage>
        <taxon>unclassified sequences</taxon>
        <taxon>metagenomes</taxon>
        <taxon>organismal metagenomes</taxon>
    </lineage>
</organism>
<sequence>MIVNLIILCLVIVSFVCVYKSENCDIKLKYALYSLCAIIFVIQLQKLMNNNNMYENFDSTDAKEALQNIASVYNDGVLTVSKLNVTGDLAVTGKSSFGGDLAVTGKSSFGDDITGAKNLTITKDVAIGNLLIIRDPAAPQGKAWQLNNYAGTLVTSSTKSGAKGAVQLVDDICGEGTISAHYLRPGGGTRMVIGTSRNGTTDEYASRFTTYLSNGQKADLWRGFC</sequence>
<proteinExistence type="predicted"/>
<accession>A0A6C0DXB7</accession>
<dbReference type="EMBL" id="MN739695">
    <property type="protein sequence ID" value="QHT21606.1"/>
    <property type="molecule type" value="Genomic_DNA"/>
</dbReference>